<keyword evidence="1" id="KW-0805">Transcription regulation</keyword>
<dbReference type="Proteomes" id="UP001165135">
    <property type="component" value="Unassembled WGS sequence"/>
</dbReference>
<dbReference type="PROSITE" id="PS01124">
    <property type="entry name" value="HTH_ARAC_FAMILY_2"/>
    <property type="match status" value="1"/>
</dbReference>
<dbReference type="InterPro" id="IPR018062">
    <property type="entry name" value="HTH_AraC-typ_CS"/>
</dbReference>
<dbReference type="PROSITE" id="PS00041">
    <property type="entry name" value="HTH_ARAC_FAMILY_1"/>
    <property type="match status" value="1"/>
</dbReference>
<evidence type="ECO:0000256" key="3">
    <source>
        <dbReference type="ARBA" id="ARBA00023159"/>
    </source>
</evidence>
<sequence length="256" mass="27993">MHAHFERHVYHRHSHESYSFGVTESGAQSFTCRGGAHTSASGMVMAFNPDDPHDGHAADGLGFTYRMVHIGPDLVRDVLSDRGGRPAGLPLFAEPVIDDPAAARHVDALHRALVGGAPALRRDELLAATVACLTRRATGWRPERPTAAEPTVAALARDVIHDTYLEDVTADDLAAATGRTRYAVYRAFRSAYGMAPSDYQRQLRLRAARRLIAAGEPLSDVAARTGFADQAHFTRWFTRYYGVTPGGYRLARLRTG</sequence>
<comment type="caution">
    <text evidence="6">The sequence shown here is derived from an EMBL/GenBank/DDBJ whole genome shotgun (WGS) entry which is preliminary data.</text>
</comment>
<evidence type="ECO:0000313" key="7">
    <source>
        <dbReference type="Proteomes" id="UP001165135"/>
    </source>
</evidence>
<accession>A0A9W6RSU0</accession>
<dbReference type="EMBL" id="BSTJ01000017">
    <property type="protein sequence ID" value="GLY81184.1"/>
    <property type="molecule type" value="Genomic_DNA"/>
</dbReference>
<dbReference type="Gene3D" id="1.10.10.60">
    <property type="entry name" value="Homeodomain-like"/>
    <property type="match status" value="2"/>
</dbReference>
<evidence type="ECO:0000256" key="1">
    <source>
        <dbReference type="ARBA" id="ARBA00023015"/>
    </source>
</evidence>
<protein>
    <submittedName>
        <fullName evidence="6">Transcriptional regulator</fullName>
    </submittedName>
</protein>
<dbReference type="PANTHER" id="PTHR46796:SF2">
    <property type="entry name" value="TRANSCRIPTIONAL REGULATORY PROTEIN"/>
    <property type="match status" value="1"/>
</dbReference>
<dbReference type="GO" id="GO:0003700">
    <property type="term" value="F:DNA-binding transcription factor activity"/>
    <property type="evidence" value="ECO:0007669"/>
    <property type="project" value="InterPro"/>
</dbReference>
<dbReference type="SUPFAM" id="SSF46689">
    <property type="entry name" value="Homeodomain-like"/>
    <property type="match status" value="2"/>
</dbReference>
<dbReference type="InterPro" id="IPR037923">
    <property type="entry name" value="HTH-like"/>
</dbReference>
<dbReference type="PRINTS" id="PR00032">
    <property type="entry name" value="HTHARAC"/>
</dbReference>
<dbReference type="InterPro" id="IPR009057">
    <property type="entry name" value="Homeodomain-like_sf"/>
</dbReference>
<proteinExistence type="predicted"/>
<evidence type="ECO:0000259" key="5">
    <source>
        <dbReference type="PROSITE" id="PS01124"/>
    </source>
</evidence>
<keyword evidence="4" id="KW-0804">Transcription</keyword>
<dbReference type="AlphaFoldDB" id="A0A9W6RSU0"/>
<dbReference type="InterPro" id="IPR018060">
    <property type="entry name" value="HTH_AraC"/>
</dbReference>
<dbReference type="PANTHER" id="PTHR46796">
    <property type="entry name" value="HTH-TYPE TRANSCRIPTIONAL ACTIVATOR RHAS-RELATED"/>
    <property type="match status" value="1"/>
</dbReference>
<evidence type="ECO:0000256" key="4">
    <source>
        <dbReference type="ARBA" id="ARBA00023163"/>
    </source>
</evidence>
<name>A0A9W6RSU0_9ACTN</name>
<dbReference type="InterPro" id="IPR050204">
    <property type="entry name" value="AraC_XylS_family_regulators"/>
</dbReference>
<organism evidence="6 7">
    <name type="scientific">Actinoallomurus iriomotensis</name>
    <dbReference type="NCBI Taxonomy" id="478107"/>
    <lineage>
        <taxon>Bacteria</taxon>
        <taxon>Bacillati</taxon>
        <taxon>Actinomycetota</taxon>
        <taxon>Actinomycetes</taxon>
        <taxon>Streptosporangiales</taxon>
        <taxon>Thermomonosporaceae</taxon>
        <taxon>Actinoallomurus</taxon>
    </lineage>
</organism>
<dbReference type="SMART" id="SM00342">
    <property type="entry name" value="HTH_ARAC"/>
    <property type="match status" value="1"/>
</dbReference>
<reference evidence="6" key="1">
    <citation type="submission" date="2023-03" db="EMBL/GenBank/DDBJ databases">
        <title>Actinoallomurus iriomotensis NBRC 103681.</title>
        <authorList>
            <person name="Ichikawa N."/>
            <person name="Sato H."/>
            <person name="Tonouchi N."/>
        </authorList>
    </citation>
    <scope>NUCLEOTIDE SEQUENCE</scope>
    <source>
        <strain evidence="6">NBRC 103681</strain>
    </source>
</reference>
<feature type="domain" description="HTH araC/xylS-type" evidence="5">
    <location>
        <begin position="154"/>
        <end position="251"/>
    </location>
</feature>
<evidence type="ECO:0000256" key="2">
    <source>
        <dbReference type="ARBA" id="ARBA00023125"/>
    </source>
</evidence>
<evidence type="ECO:0000313" key="6">
    <source>
        <dbReference type="EMBL" id="GLY81184.1"/>
    </source>
</evidence>
<dbReference type="Pfam" id="PF12833">
    <property type="entry name" value="HTH_18"/>
    <property type="match status" value="1"/>
</dbReference>
<dbReference type="InterPro" id="IPR003313">
    <property type="entry name" value="AraC-bd"/>
</dbReference>
<keyword evidence="2" id="KW-0238">DNA-binding</keyword>
<dbReference type="SUPFAM" id="SSF51215">
    <property type="entry name" value="Regulatory protein AraC"/>
    <property type="match status" value="1"/>
</dbReference>
<dbReference type="GO" id="GO:0043565">
    <property type="term" value="F:sequence-specific DNA binding"/>
    <property type="evidence" value="ECO:0007669"/>
    <property type="project" value="InterPro"/>
</dbReference>
<gene>
    <name evidence="6" type="ORF">Airi01_094510</name>
</gene>
<dbReference type="Pfam" id="PF02311">
    <property type="entry name" value="AraC_binding"/>
    <property type="match status" value="1"/>
</dbReference>
<keyword evidence="3" id="KW-0010">Activator</keyword>
<dbReference type="InterPro" id="IPR020449">
    <property type="entry name" value="Tscrpt_reg_AraC-type_HTH"/>
</dbReference>